<dbReference type="InterPro" id="IPR054156">
    <property type="entry name" value="YxaF_TetR_C"/>
</dbReference>
<evidence type="ECO:0000256" key="2">
    <source>
        <dbReference type="ARBA" id="ARBA00023125"/>
    </source>
</evidence>
<keyword evidence="1" id="KW-0805">Transcription regulation</keyword>
<dbReference type="InterPro" id="IPR001647">
    <property type="entry name" value="HTH_TetR"/>
</dbReference>
<protein>
    <submittedName>
        <fullName evidence="6">TetR/AcrR family transcriptional repressor of lmrAB and yxaGH operons</fullName>
    </submittedName>
</protein>
<keyword evidence="3" id="KW-0804">Transcription</keyword>
<gene>
    <name evidence="6" type="ORF">CLV40_102403</name>
</gene>
<dbReference type="AlphaFoldDB" id="A0A2S6GZ52"/>
<dbReference type="RefSeq" id="WP_104477469.1">
    <property type="nucleotide sequence ID" value="NZ_CP154825.1"/>
</dbReference>
<feature type="DNA-binding region" description="H-T-H motif" evidence="4">
    <location>
        <begin position="28"/>
        <end position="47"/>
    </location>
</feature>
<reference evidence="6 7" key="1">
    <citation type="submission" date="2018-02" db="EMBL/GenBank/DDBJ databases">
        <title>Genomic Encyclopedia of Archaeal and Bacterial Type Strains, Phase II (KMG-II): from individual species to whole genera.</title>
        <authorList>
            <person name="Goeker M."/>
        </authorList>
    </citation>
    <scope>NUCLEOTIDE SEQUENCE [LARGE SCALE GENOMIC DNA]</scope>
    <source>
        <strain evidence="6 7">YU 961-1</strain>
    </source>
</reference>
<dbReference type="GO" id="GO:0003677">
    <property type="term" value="F:DNA binding"/>
    <property type="evidence" value="ECO:0007669"/>
    <property type="project" value="UniProtKB-UniRule"/>
</dbReference>
<dbReference type="SUPFAM" id="SSF46689">
    <property type="entry name" value="Homeodomain-like"/>
    <property type="match status" value="1"/>
</dbReference>
<organism evidence="6 7">
    <name type="scientific">Actinokineospora auranticolor</name>
    <dbReference type="NCBI Taxonomy" id="155976"/>
    <lineage>
        <taxon>Bacteria</taxon>
        <taxon>Bacillati</taxon>
        <taxon>Actinomycetota</taxon>
        <taxon>Actinomycetes</taxon>
        <taxon>Pseudonocardiales</taxon>
        <taxon>Pseudonocardiaceae</taxon>
        <taxon>Actinokineospora</taxon>
    </lineage>
</organism>
<dbReference type="PANTHER" id="PTHR47506:SF3">
    <property type="entry name" value="HTH-TYPE TRANSCRIPTIONAL REGULATOR LMRA"/>
    <property type="match status" value="1"/>
</dbReference>
<keyword evidence="2 4" id="KW-0238">DNA-binding</keyword>
<evidence type="ECO:0000259" key="5">
    <source>
        <dbReference type="PROSITE" id="PS50977"/>
    </source>
</evidence>
<evidence type="ECO:0000313" key="6">
    <source>
        <dbReference type="EMBL" id="PPK70488.1"/>
    </source>
</evidence>
<proteinExistence type="predicted"/>
<dbReference type="Gene3D" id="1.10.357.10">
    <property type="entry name" value="Tetracycline Repressor, domain 2"/>
    <property type="match status" value="1"/>
</dbReference>
<dbReference type="PRINTS" id="PR00455">
    <property type="entry name" value="HTHTETR"/>
</dbReference>
<dbReference type="PROSITE" id="PS50977">
    <property type="entry name" value="HTH_TETR_2"/>
    <property type="match status" value="1"/>
</dbReference>
<accession>A0A2S6GZ52</accession>
<dbReference type="EMBL" id="PTIX01000002">
    <property type="protein sequence ID" value="PPK70488.1"/>
    <property type="molecule type" value="Genomic_DNA"/>
</dbReference>
<dbReference type="SUPFAM" id="SSF48498">
    <property type="entry name" value="Tetracyclin repressor-like, C-terminal domain"/>
    <property type="match status" value="1"/>
</dbReference>
<evidence type="ECO:0000256" key="3">
    <source>
        <dbReference type="ARBA" id="ARBA00023163"/>
    </source>
</evidence>
<dbReference type="Pfam" id="PF21993">
    <property type="entry name" value="TetR_C_13_2"/>
    <property type="match status" value="1"/>
</dbReference>
<evidence type="ECO:0000313" key="7">
    <source>
        <dbReference type="Proteomes" id="UP000239203"/>
    </source>
</evidence>
<comment type="caution">
    <text evidence="6">The sequence shown here is derived from an EMBL/GenBank/DDBJ whole genome shotgun (WGS) entry which is preliminary data.</text>
</comment>
<dbReference type="Pfam" id="PF00440">
    <property type="entry name" value="TetR_N"/>
    <property type="match status" value="1"/>
</dbReference>
<evidence type="ECO:0000256" key="1">
    <source>
        <dbReference type="ARBA" id="ARBA00023015"/>
    </source>
</evidence>
<evidence type="ECO:0000256" key="4">
    <source>
        <dbReference type="PROSITE-ProRule" id="PRU00335"/>
    </source>
</evidence>
<dbReference type="PANTHER" id="PTHR47506">
    <property type="entry name" value="TRANSCRIPTIONAL REGULATORY PROTEIN"/>
    <property type="match status" value="1"/>
</dbReference>
<dbReference type="InterPro" id="IPR009057">
    <property type="entry name" value="Homeodomain-like_sf"/>
</dbReference>
<name>A0A2S6GZ52_9PSEU</name>
<keyword evidence="7" id="KW-1185">Reference proteome</keyword>
<feature type="domain" description="HTH tetR-type" evidence="5">
    <location>
        <begin position="5"/>
        <end position="65"/>
    </location>
</feature>
<dbReference type="InterPro" id="IPR036271">
    <property type="entry name" value="Tet_transcr_reg_TetR-rel_C_sf"/>
</dbReference>
<dbReference type="Proteomes" id="UP000239203">
    <property type="component" value="Unassembled WGS sequence"/>
</dbReference>
<dbReference type="OrthoDB" id="4567939at2"/>
<sequence>MPRRTDTRDRTLRTAAELFRTHGYHGTGLNQVVAEGGLPKGSLYFHFPGGKEQLAAEAVGLAGAEVCAWVDRAFTETPDAVGALAAITGFLADELAASGFRRGCPIGTLAQDAGDAEPVRAACAEAFRAWHGVVRGHLARHGLPDPDALATTFLAAVEGAQLLSRNQRDTAPLRAVATALAPLLRKDS</sequence>